<dbReference type="Pfam" id="PF18813">
    <property type="entry name" value="PBECR4"/>
    <property type="match status" value="1"/>
</dbReference>
<protein>
    <submittedName>
        <fullName evidence="2">PBECR4 domain-containing protein</fullName>
    </submittedName>
</protein>
<gene>
    <name evidence="2" type="ORF">NMU03_16295</name>
</gene>
<evidence type="ECO:0000313" key="2">
    <source>
        <dbReference type="EMBL" id="UTY39105.1"/>
    </source>
</evidence>
<dbReference type="InterPro" id="IPR041420">
    <property type="entry name" value="PBECR4"/>
</dbReference>
<organism evidence="2 3">
    <name type="scientific">Allocoprobacillus halotolerans</name>
    <dbReference type="NCBI Taxonomy" id="2944914"/>
    <lineage>
        <taxon>Bacteria</taxon>
        <taxon>Bacillati</taxon>
        <taxon>Bacillota</taxon>
        <taxon>Erysipelotrichia</taxon>
        <taxon>Erysipelotrichales</taxon>
        <taxon>Erysipelotrichaceae</taxon>
        <taxon>Allocoprobacillus</taxon>
    </lineage>
</organism>
<keyword evidence="3" id="KW-1185">Reference proteome</keyword>
<evidence type="ECO:0000259" key="1">
    <source>
        <dbReference type="Pfam" id="PF18813"/>
    </source>
</evidence>
<dbReference type="Proteomes" id="UP001060112">
    <property type="component" value="Chromosome"/>
</dbReference>
<sequence length="215" mass="25191">MHNLNQSSKKRIKNDVISGARLYKKYLVPNEFLVITEDGDSVVVCFHKEDFAHLAGVRNVFSDLDFYNHCALGTLTEENIKTEQHYDFGTIRKKIIRIKKINKIIYANADTNLVLVNLHTHTRDFPIAIESPEDKMVVAFIGDDFHARSLRNNNQTNADEKKNIIAIFSREKRSEDKYEQLVYIKDYEYLKNIYTKFDEVISVNILKEYDEHNLK</sequence>
<accession>A0ABY5I566</accession>
<dbReference type="EMBL" id="CP101620">
    <property type="protein sequence ID" value="UTY39105.1"/>
    <property type="molecule type" value="Genomic_DNA"/>
</dbReference>
<dbReference type="RefSeq" id="WP_227358863.1">
    <property type="nucleotide sequence ID" value="NZ_CP101620.1"/>
</dbReference>
<name>A0ABY5I566_9FIRM</name>
<evidence type="ECO:0000313" key="3">
    <source>
        <dbReference type="Proteomes" id="UP001060112"/>
    </source>
</evidence>
<feature type="domain" description="Phage-Barnase-EndoU-ColicinE5/D-RelE like nuclease 4" evidence="1">
    <location>
        <begin position="19"/>
        <end position="184"/>
    </location>
</feature>
<proteinExistence type="predicted"/>
<reference evidence="2" key="1">
    <citation type="submission" date="2022-07" db="EMBL/GenBank/DDBJ databases">
        <title>Faecal culturing of patients with breast cancer.</title>
        <authorList>
            <person name="Teng N.M.Y."/>
            <person name="Kiu R."/>
            <person name="Evans R."/>
            <person name="Baker D.J."/>
            <person name="Zenner C."/>
            <person name="Robinson S.D."/>
            <person name="Hall L.J."/>
        </authorList>
    </citation>
    <scope>NUCLEOTIDE SEQUENCE</scope>
    <source>
        <strain evidence="2">LH1062</strain>
    </source>
</reference>